<dbReference type="EMBL" id="BGPR01000016">
    <property type="protein sequence ID" value="GBL78617.1"/>
    <property type="molecule type" value="Genomic_DNA"/>
</dbReference>
<keyword evidence="2" id="KW-1185">Reference proteome</keyword>
<organism evidence="1 2">
    <name type="scientific">Araneus ventricosus</name>
    <name type="common">Orbweaver spider</name>
    <name type="synonym">Epeira ventricosa</name>
    <dbReference type="NCBI Taxonomy" id="182803"/>
    <lineage>
        <taxon>Eukaryota</taxon>
        <taxon>Metazoa</taxon>
        <taxon>Ecdysozoa</taxon>
        <taxon>Arthropoda</taxon>
        <taxon>Chelicerata</taxon>
        <taxon>Arachnida</taxon>
        <taxon>Araneae</taxon>
        <taxon>Araneomorphae</taxon>
        <taxon>Entelegynae</taxon>
        <taxon>Araneoidea</taxon>
        <taxon>Araneidae</taxon>
        <taxon>Araneus</taxon>
    </lineage>
</organism>
<evidence type="ECO:0000313" key="1">
    <source>
        <dbReference type="EMBL" id="GBL78617.1"/>
    </source>
</evidence>
<comment type="caution">
    <text evidence="1">The sequence shown here is derived from an EMBL/GenBank/DDBJ whole genome shotgun (WGS) entry which is preliminary data.</text>
</comment>
<reference evidence="1 2" key="1">
    <citation type="journal article" date="2019" name="Sci. Rep.">
        <title>Orb-weaving spider Araneus ventricosus genome elucidates the spidroin gene catalogue.</title>
        <authorList>
            <person name="Kono N."/>
            <person name="Nakamura H."/>
            <person name="Ohtoshi R."/>
            <person name="Moran D.A.P."/>
            <person name="Shinohara A."/>
            <person name="Yoshida Y."/>
            <person name="Fujiwara M."/>
            <person name="Mori M."/>
            <person name="Tomita M."/>
            <person name="Arakawa K."/>
        </authorList>
    </citation>
    <scope>NUCLEOTIDE SEQUENCE [LARGE SCALE GENOMIC DNA]</scope>
</reference>
<dbReference type="AlphaFoldDB" id="A0A4Y2AG91"/>
<name>A0A4Y2AG91_ARAVE</name>
<accession>A0A4Y2AG91</accession>
<evidence type="ECO:0000313" key="2">
    <source>
        <dbReference type="Proteomes" id="UP000499080"/>
    </source>
</evidence>
<dbReference type="Proteomes" id="UP000499080">
    <property type="component" value="Unassembled WGS sequence"/>
</dbReference>
<sequence length="74" mass="8313">MPLNTASKQGVPKDLMALPVLVPLDYHIFESCVVVDSGQMKSSGKWCKFPRYLHKNSFADGIQKLIARYQKCIA</sequence>
<protein>
    <submittedName>
        <fullName evidence="1">Uncharacterized protein</fullName>
    </submittedName>
</protein>
<proteinExistence type="predicted"/>
<gene>
    <name evidence="1" type="ORF">AVEN_65204_1</name>
</gene>